<keyword evidence="2" id="KW-0645">Protease</keyword>
<evidence type="ECO:0000313" key="7">
    <source>
        <dbReference type="Proteomes" id="UP001190700"/>
    </source>
</evidence>
<sequence>MHLGAYSSSRLFQALKIAGQSSQSCAKSVRANLGDLLFGRAVCSNHIARCTSSPTAHIFHTAPRLCHGPSGRSVVVLEDDVALSLETIVKVFTVAARANYALPWQAKPQVERMGTGFVISGQRILTNAHVVADHSFVFVKRHGCTTKFPAQVESIGHECDLAVLRVHSEHFWETGLASLTFGDVPELHENVAVVGYPDGREDVCVVDATVSQVTMVHYAHAAAQLMAIELDANVDPGNSGGPALLRGQVVGVVLQTRCDVDYATTHLVPAPVVQRFLAEIHRRGHYALCSLGLTCQPMENGYLRGFYRLPAVATGVLVSTVAPTGAAARSGLQKDDVIMQLDGAPLPMRHRPVPRERLPFDYLVCLRGAGETANVTIWRDGGEQRVQVPLEPLGSLVPVHSHGPQTSYLVCGGLVFLPLSQDYLREYGPKWYSCAPRKLVHIALHHSLEFEGQQVVIIAQILAHGVNQGYADLKDLVLRQINGQEVRNMQHLAQLLEKSKDGFVRLDLDEDRVLVLNKKQAQVANIEILQRHRIPSSTSDDLVCTRKALDSHEGSTGH</sequence>
<dbReference type="Pfam" id="PF13365">
    <property type="entry name" value="Trypsin_2"/>
    <property type="match status" value="1"/>
</dbReference>
<evidence type="ECO:0000256" key="4">
    <source>
        <dbReference type="ARBA" id="ARBA00022825"/>
    </source>
</evidence>
<name>A0AAE0C2U7_9CHLO</name>
<accession>A0AAE0C2U7</accession>
<dbReference type="SMART" id="SM00228">
    <property type="entry name" value="PDZ"/>
    <property type="match status" value="1"/>
</dbReference>
<keyword evidence="4" id="KW-0720">Serine protease</keyword>
<dbReference type="PRINTS" id="PR00834">
    <property type="entry name" value="PROTEASES2C"/>
</dbReference>
<protein>
    <recommendedName>
        <fullName evidence="5">PDZ domain-containing protein</fullName>
    </recommendedName>
</protein>
<dbReference type="InterPro" id="IPR001940">
    <property type="entry name" value="Peptidase_S1C"/>
</dbReference>
<dbReference type="EMBL" id="LGRX02029450">
    <property type="protein sequence ID" value="KAK3246824.1"/>
    <property type="molecule type" value="Genomic_DNA"/>
</dbReference>
<dbReference type="Gene3D" id="3.20.190.20">
    <property type="match status" value="1"/>
</dbReference>
<dbReference type="Gene3D" id="2.40.10.10">
    <property type="entry name" value="Trypsin-like serine proteases"/>
    <property type="match status" value="2"/>
</dbReference>
<evidence type="ECO:0000256" key="3">
    <source>
        <dbReference type="ARBA" id="ARBA00022801"/>
    </source>
</evidence>
<evidence type="ECO:0000256" key="1">
    <source>
        <dbReference type="ARBA" id="ARBA00010541"/>
    </source>
</evidence>
<dbReference type="InterPro" id="IPR009003">
    <property type="entry name" value="Peptidase_S1_PA"/>
</dbReference>
<dbReference type="SUPFAM" id="SSF50494">
    <property type="entry name" value="Trypsin-like serine proteases"/>
    <property type="match status" value="1"/>
</dbReference>
<dbReference type="PANTHER" id="PTHR45980:SF9">
    <property type="entry name" value="PROTEASE DO-LIKE 10, MITOCHONDRIAL-RELATED"/>
    <property type="match status" value="1"/>
</dbReference>
<reference evidence="6 7" key="1">
    <citation type="journal article" date="2015" name="Genome Biol. Evol.">
        <title>Comparative Genomics of a Bacterivorous Green Alga Reveals Evolutionary Causalities and Consequences of Phago-Mixotrophic Mode of Nutrition.</title>
        <authorList>
            <person name="Burns J.A."/>
            <person name="Paasch A."/>
            <person name="Narechania A."/>
            <person name="Kim E."/>
        </authorList>
    </citation>
    <scope>NUCLEOTIDE SEQUENCE [LARGE SCALE GENOMIC DNA]</scope>
    <source>
        <strain evidence="6 7">PLY_AMNH</strain>
    </source>
</reference>
<evidence type="ECO:0000313" key="6">
    <source>
        <dbReference type="EMBL" id="KAK3246824.1"/>
    </source>
</evidence>
<dbReference type="GO" id="GO:0004252">
    <property type="term" value="F:serine-type endopeptidase activity"/>
    <property type="evidence" value="ECO:0007669"/>
    <property type="project" value="InterPro"/>
</dbReference>
<dbReference type="PROSITE" id="PS50106">
    <property type="entry name" value="PDZ"/>
    <property type="match status" value="1"/>
</dbReference>
<dbReference type="Pfam" id="PF00595">
    <property type="entry name" value="PDZ"/>
    <property type="match status" value="1"/>
</dbReference>
<dbReference type="GO" id="GO:0006508">
    <property type="term" value="P:proteolysis"/>
    <property type="evidence" value="ECO:0007669"/>
    <property type="project" value="UniProtKB-KW"/>
</dbReference>
<dbReference type="SUPFAM" id="SSF50156">
    <property type="entry name" value="PDZ domain-like"/>
    <property type="match status" value="1"/>
</dbReference>
<dbReference type="Gene3D" id="2.30.42.10">
    <property type="match status" value="1"/>
</dbReference>
<dbReference type="Proteomes" id="UP001190700">
    <property type="component" value="Unassembled WGS sequence"/>
</dbReference>
<proteinExistence type="inferred from homology"/>
<dbReference type="AlphaFoldDB" id="A0AAE0C2U7"/>
<comment type="similarity">
    <text evidence="1">Belongs to the peptidase S1C family.</text>
</comment>
<evidence type="ECO:0000259" key="5">
    <source>
        <dbReference type="PROSITE" id="PS50106"/>
    </source>
</evidence>
<feature type="domain" description="PDZ" evidence="5">
    <location>
        <begin position="277"/>
        <end position="346"/>
    </location>
</feature>
<dbReference type="PANTHER" id="PTHR45980">
    <property type="match status" value="1"/>
</dbReference>
<dbReference type="InterPro" id="IPR046449">
    <property type="entry name" value="DEGP_PDZ_sf"/>
</dbReference>
<dbReference type="Pfam" id="PF17815">
    <property type="entry name" value="PDZ_3"/>
    <property type="match status" value="1"/>
</dbReference>
<dbReference type="InterPro" id="IPR036034">
    <property type="entry name" value="PDZ_sf"/>
</dbReference>
<evidence type="ECO:0000256" key="2">
    <source>
        <dbReference type="ARBA" id="ARBA00022670"/>
    </source>
</evidence>
<dbReference type="InterPro" id="IPR041517">
    <property type="entry name" value="DEGP_PDZ"/>
</dbReference>
<dbReference type="InterPro" id="IPR001478">
    <property type="entry name" value="PDZ"/>
</dbReference>
<keyword evidence="3" id="KW-0378">Hydrolase</keyword>
<keyword evidence="7" id="KW-1185">Reference proteome</keyword>
<comment type="caution">
    <text evidence="6">The sequence shown here is derived from an EMBL/GenBank/DDBJ whole genome shotgun (WGS) entry which is preliminary data.</text>
</comment>
<gene>
    <name evidence="6" type="ORF">CYMTET_43654</name>
</gene>
<dbReference type="InterPro" id="IPR043504">
    <property type="entry name" value="Peptidase_S1_PA_chymotrypsin"/>
</dbReference>
<organism evidence="6 7">
    <name type="scientific">Cymbomonas tetramitiformis</name>
    <dbReference type="NCBI Taxonomy" id="36881"/>
    <lineage>
        <taxon>Eukaryota</taxon>
        <taxon>Viridiplantae</taxon>
        <taxon>Chlorophyta</taxon>
        <taxon>Pyramimonadophyceae</taxon>
        <taxon>Pyramimonadales</taxon>
        <taxon>Pyramimonadaceae</taxon>
        <taxon>Cymbomonas</taxon>
    </lineage>
</organism>